<feature type="domain" description="Solute-binding protein family 5" evidence="5">
    <location>
        <begin position="163"/>
        <end position="573"/>
    </location>
</feature>
<dbReference type="EMBL" id="BSFM01000005">
    <property type="protein sequence ID" value="GLK83020.1"/>
    <property type="molecule type" value="Genomic_DNA"/>
</dbReference>
<dbReference type="Gene3D" id="3.10.105.10">
    <property type="entry name" value="Dipeptide-binding Protein, Domain 3"/>
    <property type="match status" value="1"/>
</dbReference>
<dbReference type="CDD" id="cd08497">
    <property type="entry name" value="MbnE-like"/>
    <property type="match status" value="1"/>
</dbReference>
<dbReference type="RefSeq" id="WP_213365542.1">
    <property type="nucleotide sequence ID" value="NZ_BSFM01000005.1"/>
</dbReference>
<dbReference type="GO" id="GO:0030288">
    <property type="term" value="C:outer membrane-bounded periplasmic space"/>
    <property type="evidence" value="ECO:0007669"/>
    <property type="project" value="TreeGrafter"/>
</dbReference>
<evidence type="ECO:0000313" key="6">
    <source>
        <dbReference type="EMBL" id="GLK83020.1"/>
    </source>
</evidence>
<dbReference type="PROSITE" id="PS51318">
    <property type="entry name" value="TAT"/>
    <property type="match status" value="1"/>
</dbReference>
<dbReference type="Pfam" id="PF00496">
    <property type="entry name" value="SBP_bac_5"/>
    <property type="match status" value="1"/>
</dbReference>
<keyword evidence="3" id="KW-0732">Signal</keyword>
<evidence type="ECO:0000256" key="2">
    <source>
        <dbReference type="ARBA" id="ARBA00005695"/>
    </source>
</evidence>
<reference evidence="6" key="1">
    <citation type="journal article" date="2014" name="Int. J. Syst. Evol. Microbiol.">
        <title>Complete genome sequence of Corynebacterium casei LMG S-19264T (=DSM 44701T), isolated from a smear-ripened cheese.</title>
        <authorList>
            <consortium name="US DOE Joint Genome Institute (JGI-PGF)"/>
            <person name="Walter F."/>
            <person name="Albersmeier A."/>
            <person name="Kalinowski J."/>
            <person name="Ruckert C."/>
        </authorList>
    </citation>
    <scope>NUCLEOTIDE SEQUENCE</scope>
    <source>
        <strain evidence="6">VKM B-2789</strain>
    </source>
</reference>
<comment type="subcellular location">
    <subcellularLocation>
        <location evidence="1">Periplasm</location>
    </subcellularLocation>
</comment>
<evidence type="ECO:0000313" key="7">
    <source>
        <dbReference type="Proteomes" id="UP001143330"/>
    </source>
</evidence>
<sequence length="667" mass="73313">MSSPLTDPLRGPPLPNGERISPPDIRDGDVSVHDGFRLSRRALLGLAAGAGAFLAQPRRGLAQSPAAPAPAAGAAALPAGELHGLSAFGDLKYPADFAHFAYVDPAAVRGGAFSHMGPVAYYNQALQTFNSFNGYILKGDAAQGIELTFDTLMARALDEPDAIYGLVARSVAVSEDGTLYRFRLRPQARFHDGSTLDAEDVAFSLNLLKTKGHPIIQQSLREMEGAEAEGADIAVVRFAKGRARDVPLLAAQLPIFSRAYYAEKNFEESTLEPPLGSGSYKVGRFESGRYVEYARVADYWGAGLPVNVGVDNFDTVRYEYFRDREVGFEAFKAGAYRFREEFTSRSWATGYDFPAMRDGRVKREELPDGTPGGAQGWFLNIRRPQFADPKLREALAYAFDFEWTNTNLMYGAYKRTHSFFENSPLKAQGQAGPAEAALIDTLADIVPAEEIAALKGTPWSPPVSDGSGQDRTLLRKASALLREAGFTVKDGRLTDKQGRAVTIEFLDDEGSLERHTAPFIKNLHVLGIAANFRVVDPAQYQRRLNDFDFDATVRRYSLTSVPGESLRSFFGSKAAATPGSSNLSGLADPAIDRLIDLVIAANSRDELTTACRVLDRRLRFDRFWVPQWYSGVHRIAYWDEFAWPAAPRPAYDRAIPAIWSARLRKAG</sequence>
<dbReference type="InterPro" id="IPR039424">
    <property type="entry name" value="SBP_5"/>
</dbReference>
<dbReference type="Gene3D" id="3.40.190.10">
    <property type="entry name" value="Periplasmic binding protein-like II"/>
    <property type="match status" value="1"/>
</dbReference>
<comment type="similarity">
    <text evidence="2">Belongs to the bacterial solute-binding protein 5 family.</text>
</comment>
<accession>A0A9W6N9Y4</accession>
<keyword evidence="7" id="KW-1185">Reference proteome</keyword>
<dbReference type="InterPro" id="IPR006311">
    <property type="entry name" value="TAT_signal"/>
</dbReference>
<dbReference type="GO" id="GO:1904680">
    <property type="term" value="F:peptide transmembrane transporter activity"/>
    <property type="evidence" value="ECO:0007669"/>
    <property type="project" value="TreeGrafter"/>
</dbReference>
<gene>
    <name evidence="6" type="ORF">GCM10017653_10890</name>
</gene>
<dbReference type="Proteomes" id="UP001143330">
    <property type="component" value="Unassembled WGS sequence"/>
</dbReference>
<dbReference type="GO" id="GO:0042884">
    <property type="term" value="P:microcin transport"/>
    <property type="evidence" value="ECO:0007669"/>
    <property type="project" value="TreeGrafter"/>
</dbReference>
<feature type="region of interest" description="Disordered" evidence="4">
    <location>
        <begin position="1"/>
        <end position="27"/>
    </location>
</feature>
<reference evidence="6" key="2">
    <citation type="submission" date="2023-01" db="EMBL/GenBank/DDBJ databases">
        <authorList>
            <person name="Sun Q."/>
            <person name="Evtushenko L."/>
        </authorList>
    </citation>
    <scope>NUCLEOTIDE SEQUENCE</scope>
    <source>
        <strain evidence="6">VKM B-2789</strain>
    </source>
</reference>
<evidence type="ECO:0000256" key="4">
    <source>
        <dbReference type="SAM" id="MobiDB-lite"/>
    </source>
</evidence>
<dbReference type="GO" id="GO:0015833">
    <property type="term" value="P:peptide transport"/>
    <property type="evidence" value="ECO:0007669"/>
    <property type="project" value="TreeGrafter"/>
</dbReference>
<protein>
    <submittedName>
        <fullName evidence="6">ABC transporter substrate-binding protein</fullName>
    </submittedName>
</protein>
<name>A0A9W6N9Y4_9HYPH</name>
<evidence type="ECO:0000259" key="5">
    <source>
        <dbReference type="Pfam" id="PF00496"/>
    </source>
</evidence>
<dbReference type="PANTHER" id="PTHR30290">
    <property type="entry name" value="PERIPLASMIC BINDING COMPONENT OF ABC TRANSPORTER"/>
    <property type="match status" value="1"/>
</dbReference>
<dbReference type="InterPro" id="IPR000914">
    <property type="entry name" value="SBP_5_dom"/>
</dbReference>
<comment type="caution">
    <text evidence="6">The sequence shown here is derived from an EMBL/GenBank/DDBJ whole genome shotgun (WGS) entry which is preliminary data.</text>
</comment>
<evidence type="ECO:0000256" key="1">
    <source>
        <dbReference type="ARBA" id="ARBA00004418"/>
    </source>
</evidence>
<dbReference type="AlphaFoldDB" id="A0A9W6N9Y4"/>
<organism evidence="6 7">
    <name type="scientific">Ancylobacter defluvii</name>
    <dbReference type="NCBI Taxonomy" id="1282440"/>
    <lineage>
        <taxon>Bacteria</taxon>
        <taxon>Pseudomonadati</taxon>
        <taxon>Pseudomonadota</taxon>
        <taxon>Alphaproteobacteria</taxon>
        <taxon>Hyphomicrobiales</taxon>
        <taxon>Xanthobacteraceae</taxon>
        <taxon>Ancylobacter</taxon>
    </lineage>
</organism>
<dbReference type="PANTHER" id="PTHR30290:SF64">
    <property type="entry name" value="ABC TRANSPORTER PERIPLASMIC BINDING PROTEIN"/>
    <property type="match status" value="1"/>
</dbReference>
<proteinExistence type="inferred from homology"/>
<dbReference type="SUPFAM" id="SSF53850">
    <property type="entry name" value="Periplasmic binding protein-like II"/>
    <property type="match status" value="1"/>
</dbReference>
<evidence type="ECO:0000256" key="3">
    <source>
        <dbReference type="ARBA" id="ARBA00022729"/>
    </source>
</evidence>